<feature type="non-terminal residue" evidence="1">
    <location>
        <position position="1"/>
    </location>
</feature>
<proteinExistence type="predicted"/>
<sequence length="88" mass="9195">VTSNTLSEGKTASTNLHCVSPPSPGTVQCTKAALVSVSASFLNLQPLTPVYSQPLNRVSGAANRYPLLLPVLDRPLSTIFGMLVSANI</sequence>
<evidence type="ECO:0000313" key="1">
    <source>
        <dbReference type="EMBL" id="OCT74284.1"/>
    </source>
</evidence>
<accession>A0A974HDT6</accession>
<evidence type="ECO:0000313" key="2">
    <source>
        <dbReference type="Proteomes" id="UP000694892"/>
    </source>
</evidence>
<gene>
    <name evidence="1" type="ORF">XELAEV_18033244mg</name>
</gene>
<name>A0A974HDT6_XENLA</name>
<organism evidence="1 2">
    <name type="scientific">Xenopus laevis</name>
    <name type="common">African clawed frog</name>
    <dbReference type="NCBI Taxonomy" id="8355"/>
    <lineage>
        <taxon>Eukaryota</taxon>
        <taxon>Metazoa</taxon>
        <taxon>Chordata</taxon>
        <taxon>Craniata</taxon>
        <taxon>Vertebrata</taxon>
        <taxon>Euteleostomi</taxon>
        <taxon>Amphibia</taxon>
        <taxon>Batrachia</taxon>
        <taxon>Anura</taxon>
        <taxon>Pipoidea</taxon>
        <taxon>Pipidae</taxon>
        <taxon>Xenopodinae</taxon>
        <taxon>Xenopus</taxon>
        <taxon>Xenopus</taxon>
    </lineage>
</organism>
<dbReference type="AlphaFoldDB" id="A0A974HDT6"/>
<protein>
    <submittedName>
        <fullName evidence="1">Uncharacterized protein</fullName>
    </submittedName>
</protein>
<dbReference type="Proteomes" id="UP000694892">
    <property type="component" value="Chromosome 6S"/>
</dbReference>
<reference evidence="2" key="1">
    <citation type="journal article" date="2016" name="Nature">
        <title>Genome evolution in the allotetraploid frog Xenopus laevis.</title>
        <authorList>
            <person name="Session A.M."/>
            <person name="Uno Y."/>
            <person name="Kwon T."/>
            <person name="Chapman J.A."/>
            <person name="Toyoda A."/>
            <person name="Takahashi S."/>
            <person name="Fukui A."/>
            <person name="Hikosaka A."/>
            <person name="Suzuki A."/>
            <person name="Kondo M."/>
            <person name="van Heeringen S.J."/>
            <person name="Quigley I."/>
            <person name="Heinz S."/>
            <person name="Ogino H."/>
            <person name="Ochi H."/>
            <person name="Hellsten U."/>
            <person name="Lyons J.B."/>
            <person name="Simakov O."/>
            <person name="Putnam N."/>
            <person name="Stites J."/>
            <person name="Kuroki Y."/>
            <person name="Tanaka T."/>
            <person name="Michiue T."/>
            <person name="Watanabe M."/>
            <person name="Bogdanovic O."/>
            <person name="Lister R."/>
            <person name="Georgiou G."/>
            <person name="Paranjpe S.S."/>
            <person name="van Kruijsbergen I."/>
            <person name="Shu S."/>
            <person name="Carlson J."/>
            <person name="Kinoshita T."/>
            <person name="Ohta Y."/>
            <person name="Mawaribuchi S."/>
            <person name="Jenkins J."/>
            <person name="Grimwood J."/>
            <person name="Schmutz J."/>
            <person name="Mitros T."/>
            <person name="Mozaffari S.V."/>
            <person name="Suzuki Y."/>
            <person name="Haramoto Y."/>
            <person name="Yamamoto T.S."/>
            <person name="Takagi C."/>
            <person name="Heald R."/>
            <person name="Miller K."/>
            <person name="Haudenschild C."/>
            <person name="Kitzman J."/>
            <person name="Nakayama T."/>
            <person name="Izutsu Y."/>
            <person name="Robert J."/>
            <person name="Fortriede J."/>
            <person name="Burns K."/>
            <person name="Lotay V."/>
            <person name="Karimi K."/>
            <person name="Yasuoka Y."/>
            <person name="Dichmann D.S."/>
            <person name="Flajnik M.F."/>
            <person name="Houston D.W."/>
            <person name="Shendure J."/>
            <person name="DuPasquier L."/>
            <person name="Vize P.D."/>
            <person name="Zorn A.M."/>
            <person name="Ito M."/>
            <person name="Marcotte E.M."/>
            <person name="Wallingford J.B."/>
            <person name="Ito Y."/>
            <person name="Asashima M."/>
            <person name="Ueno N."/>
            <person name="Matsuda Y."/>
            <person name="Veenstra G.J."/>
            <person name="Fujiyama A."/>
            <person name="Harland R.M."/>
            <person name="Taira M."/>
            <person name="Rokhsar D.S."/>
        </authorList>
    </citation>
    <scope>NUCLEOTIDE SEQUENCE [LARGE SCALE GENOMIC DNA]</scope>
    <source>
        <strain evidence="2">J</strain>
    </source>
</reference>
<dbReference type="EMBL" id="CM004477">
    <property type="protein sequence ID" value="OCT74284.1"/>
    <property type="molecule type" value="Genomic_DNA"/>
</dbReference>